<dbReference type="InterPro" id="IPR036097">
    <property type="entry name" value="HisK_dim/P_sf"/>
</dbReference>
<dbReference type="PROSITE" id="PS50109">
    <property type="entry name" value="HIS_KIN"/>
    <property type="match status" value="1"/>
</dbReference>
<evidence type="ECO:0000256" key="9">
    <source>
        <dbReference type="ARBA" id="ARBA00022777"/>
    </source>
</evidence>
<dbReference type="SMART" id="SM00387">
    <property type="entry name" value="HATPase_c"/>
    <property type="match status" value="1"/>
</dbReference>
<dbReference type="Pfam" id="PF08269">
    <property type="entry name" value="dCache_2"/>
    <property type="match status" value="1"/>
</dbReference>
<dbReference type="InterPro" id="IPR003594">
    <property type="entry name" value="HATPase_dom"/>
</dbReference>
<dbReference type="CDD" id="cd00082">
    <property type="entry name" value="HisKA"/>
    <property type="match status" value="1"/>
</dbReference>
<dbReference type="PROSITE" id="PS50110">
    <property type="entry name" value="RESPONSE_REGULATORY"/>
    <property type="match status" value="1"/>
</dbReference>
<evidence type="ECO:0000256" key="3">
    <source>
        <dbReference type="ARBA" id="ARBA00012438"/>
    </source>
</evidence>
<evidence type="ECO:0000256" key="1">
    <source>
        <dbReference type="ARBA" id="ARBA00000085"/>
    </source>
</evidence>
<dbReference type="InterPro" id="IPR004358">
    <property type="entry name" value="Sig_transdc_His_kin-like_C"/>
</dbReference>
<dbReference type="InterPro" id="IPR005467">
    <property type="entry name" value="His_kinase_dom"/>
</dbReference>
<dbReference type="SUPFAM" id="SSF55874">
    <property type="entry name" value="ATPase domain of HSP90 chaperone/DNA topoisomerase II/histidine kinase"/>
    <property type="match status" value="1"/>
</dbReference>
<dbReference type="Gene3D" id="3.30.565.10">
    <property type="entry name" value="Histidine kinase-like ATPase, C-terminal domain"/>
    <property type="match status" value="1"/>
</dbReference>
<evidence type="ECO:0000256" key="14">
    <source>
        <dbReference type="ARBA" id="ARBA00064003"/>
    </source>
</evidence>
<evidence type="ECO:0000256" key="18">
    <source>
        <dbReference type="SAM" id="Phobius"/>
    </source>
</evidence>
<dbReference type="CDD" id="cd17546">
    <property type="entry name" value="REC_hyHK_CKI1_RcsC-like"/>
    <property type="match status" value="1"/>
</dbReference>
<evidence type="ECO:0000256" key="16">
    <source>
        <dbReference type="PROSITE-ProRule" id="PRU00110"/>
    </source>
</evidence>
<dbReference type="Gene3D" id="1.10.287.130">
    <property type="match status" value="1"/>
</dbReference>
<dbReference type="GO" id="GO:0000155">
    <property type="term" value="F:phosphorelay sensor kinase activity"/>
    <property type="evidence" value="ECO:0007669"/>
    <property type="project" value="InterPro"/>
</dbReference>
<dbReference type="SMART" id="SM00388">
    <property type="entry name" value="HisKA"/>
    <property type="match status" value="1"/>
</dbReference>
<dbReference type="InterPro" id="IPR036641">
    <property type="entry name" value="HPT_dom_sf"/>
</dbReference>
<dbReference type="PROSITE" id="PS50894">
    <property type="entry name" value="HPT"/>
    <property type="match status" value="1"/>
</dbReference>
<evidence type="ECO:0000256" key="17">
    <source>
        <dbReference type="PROSITE-ProRule" id="PRU00169"/>
    </source>
</evidence>
<dbReference type="CDD" id="cd16922">
    <property type="entry name" value="HATPase_EvgS-ArcB-TorS-like"/>
    <property type="match status" value="1"/>
</dbReference>
<evidence type="ECO:0000256" key="7">
    <source>
        <dbReference type="ARBA" id="ARBA00022692"/>
    </source>
</evidence>
<dbReference type="PANTHER" id="PTHR45339">
    <property type="entry name" value="HYBRID SIGNAL TRANSDUCTION HISTIDINE KINASE J"/>
    <property type="match status" value="1"/>
</dbReference>
<accession>A0AAU8M1J8</accession>
<evidence type="ECO:0000313" key="22">
    <source>
        <dbReference type="EMBL" id="XCN74914.1"/>
    </source>
</evidence>
<dbReference type="Pfam" id="PF00512">
    <property type="entry name" value="HisKA"/>
    <property type="match status" value="1"/>
</dbReference>
<dbReference type="Pfam" id="PF02518">
    <property type="entry name" value="HATPase_c"/>
    <property type="match status" value="1"/>
</dbReference>
<dbReference type="Gene3D" id="3.30.450.20">
    <property type="entry name" value="PAS domain"/>
    <property type="match status" value="2"/>
</dbReference>
<dbReference type="FunFam" id="1.10.287.130:FF:000002">
    <property type="entry name" value="Two-component osmosensing histidine kinase"/>
    <property type="match status" value="1"/>
</dbReference>
<reference evidence="22" key="2">
    <citation type="submission" date="2024-06" db="EMBL/GenBank/DDBJ databases">
        <authorList>
            <person name="Plum-Jensen L.E."/>
            <person name="Schramm A."/>
            <person name="Marshall I.P.G."/>
        </authorList>
    </citation>
    <scope>NUCLEOTIDE SEQUENCE</scope>
    <source>
        <strain evidence="22">Rat1</strain>
    </source>
</reference>
<feature type="domain" description="HPt" evidence="21">
    <location>
        <begin position="859"/>
        <end position="952"/>
    </location>
</feature>
<keyword evidence="9" id="KW-0418">Kinase</keyword>
<keyword evidence="11 18" id="KW-1133">Transmembrane helix</keyword>
<organism evidence="22">
    <name type="scientific">Candidatus Electrothrix aestuarii</name>
    <dbReference type="NCBI Taxonomy" id="3062594"/>
    <lineage>
        <taxon>Bacteria</taxon>
        <taxon>Pseudomonadati</taxon>
        <taxon>Thermodesulfobacteriota</taxon>
        <taxon>Desulfobulbia</taxon>
        <taxon>Desulfobulbales</taxon>
        <taxon>Desulfobulbaceae</taxon>
        <taxon>Candidatus Electrothrix</taxon>
    </lineage>
</organism>
<sequence>MKIFSEKNIGKLIILNSSLVALLMWLGIVAHTVWDSKINLKMELLQMEEDYIRNKKISVRESVLDFIHSMDMRHKNTNTVLRQTLRDQVEQVHSIATHLYRQNAATMNKDTLEQLIIEAIRPITFNKGRNYFFIRSMSGITKLWPPDPAQEGKSIYNNSNENRLRVFNSMFATVRNHSGGFNEYLWPKPGEDPNKLFQKIAYLKYFEPFDWYMGAGDYLIEVEQDVQQHVTNIIRQHASRTDNEYMFILDLRSMKGGEKFATMLVNPNTPDPINELLGDEYQDIEGEKFREKFLNGLKEHGEVFVKYRDNKPGTNEVRPKMSYFKLYPKWSWIIARGFYYDDLLEQIDRYKEQHEKLFYEKIKISIAILCFILLGALCLSLLFSHKVRTLFLSYRQRLEKSNRELTKAMDKAHAATLAKSEFLANMSHEIRTPMNGIINLSELALETELTDKQSDYLRKILFSSKNLLEIINDILDFSKIEAGMLAIEKIYFHLPGLFDKLMLMFTEQSQRKKLQLTLDLAPDLPEHVIGDPMRLYQVLSNLIGNAIKFTEEGEVIVEAAVLQRKLERAVIQFTVKDTGIGIPEEKIALLFESFTQADNSTARKYGGTGLGLTICKRLVSLMGGKLSVVSEVGQGSTFTFSLSVALNGLEKENDEAGSTSEIAAAMTAIRYARILLVEDNVINQQVAQEILAKANLHVETVSNGREAVDAVAAREFDAVLMDIQMPIMDGYEATRRIRQELGKIDLPILAMTAHAVSEERDKCFRIGMNDHIAKPINRSNLFLALSNWIGDKQERQRKRQVQQVVPQPTQKVGQQVAGQMPVSLVASAGPLEQLLAEAEAGEAPAGADFAKGIQRVEGNRKLYLKLLKSFCREQESALEKIPALLQAEDRQKLRHLAHTLKGVAGNIGMFAVQGVAASAEQKASEGPANELQEAFQVLERELDKIVTYLAPRIEEQEKQRQIAESQEPASEQDKHKALLFLRRLAVLLEQSDFSSLQFLEGNQDVVRALVDESSLTQLTGYIEGFHFKNALGLIHEIIDGKD</sequence>
<dbReference type="AlphaFoldDB" id="A0AAU8M1J8"/>
<feature type="modified residue" description="Phosphohistidine" evidence="16">
    <location>
        <position position="898"/>
    </location>
</feature>
<keyword evidence="4" id="KW-1003">Cell membrane</keyword>
<dbReference type="FunFam" id="3.30.565.10:FF:000010">
    <property type="entry name" value="Sensor histidine kinase RcsC"/>
    <property type="match status" value="1"/>
</dbReference>
<evidence type="ECO:0000256" key="8">
    <source>
        <dbReference type="ARBA" id="ARBA00022741"/>
    </source>
</evidence>
<dbReference type="EC" id="2.7.13.3" evidence="3"/>
<dbReference type="Pfam" id="PF01627">
    <property type="entry name" value="Hpt"/>
    <property type="match status" value="1"/>
</dbReference>
<dbReference type="InterPro" id="IPR011006">
    <property type="entry name" value="CheY-like_superfamily"/>
</dbReference>
<dbReference type="SMART" id="SM01049">
    <property type="entry name" value="Cache_2"/>
    <property type="match status" value="1"/>
</dbReference>
<dbReference type="InterPro" id="IPR008207">
    <property type="entry name" value="Sig_transdc_His_kin_Hpt_dom"/>
</dbReference>
<comment type="subunit">
    <text evidence="14">At low DSF concentrations, interacts with RpfF.</text>
</comment>
<dbReference type="SMART" id="SM00448">
    <property type="entry name" value="REC"/>
    <property type="match status" value="1"/>
</dbReference>
<dbReference type="InterPro" id="IPR001789">
    <property type="entry name" value="Sig_transdc_resp-reg_receiver"/>
</dbReference>
<evidence type="ECO:0000256" key="12">
    <source>
        <dbReference type="ARBA" id="ARBA00023012"/>
    </source>
</evidence>
<dbReference type="InterPro" id="IPR004010">
    <property type="entry name" value="Double_Cache_2"/>
</dbReference>
<evidence type="ECO:0000256" key="15">
    <source>
        <dbReference type="ARBA" id="ARBA00068150"/>
    </source>
</evidence>
<keyword evidence="12" id="KW-0902">Two-component regulatory system</keyword>
<feature type="modified residue" description="4-aspartylphosphate" evidence="17">
    <location>
        <position position="722"/>
    </location>
</feature>
<keyword evidence="7 18" id="KW-0812">Transmembrane</keyword>
<feature type="transmembrane region" description="Helical" evidence="18">
    <location>
        <begin position="12"/>
        <end position="34"/>
    </location>
</feature>
<evidence type="ECO:0000256" key="6">
    <source>
        <dbReference type="ARBA" id="ARBA00022679"/>
    </source>
</evidence>
<reference evidence="22" key="1">
    <citation type="journal article" date="2024" name="Syst. Appl. Microbiol.">
        <title>First single-strain enrichments of Electrothrix cable bacteria, description of E. aestuarii sp. nov. and E. rattekaaiensis sp. nov., and proposal of a cable bacteria taxonomy following the rules of the SeqCode.</title>
        <authorList>
            <person name="Plum-Jensen L.E."/>
            <person name="Schramm A."/>
            <person name="Marshall I.P.G."/>
        </authorList>
    </citation>
    <scope>NUCLEOTIDE SEQUENCE</scope>
    <source>
        <strain evidence="22">Rat1</strain>
    </source>
</reference>
<evidence type="ECO:0000256" key="10">
    <source>
        <dbReference type="ARBA" id="ARBA00022840"/>
    </source>
</evidence>
<dbReference type="Gene3D" id="1.20.120.160">
    <property type="entry name" value="HPT domain"/>
    <property type="match status" value="1"/>
</dbReference>
<dbReference type="InterPro" id="IPR003661">
    <property type="entry name" value="HisK_dim/P_dom"/>
</dbReference>
<dbReference type="SUPFAM" id="SSF47384">
    <property type="entry name" value="Homodimeric domain of signal transducing histidine kinase"/>
    <property type="match status" value="1"/>
</dbReference>
<keyword evidence="6" id="KW-0808">Transferase</keyword>
<evidence type="ECO:0000259" key="19">
    <source>
        <dbReference type="PROSITE" id="PS50109"/>
    </source>
</evidence>
<evidence type="ECO:0000256" key="2">
    <source>
        <dbReference type="ARBA" id="ARBA00004651"/>
    </source>
</evidence>
<evidence type="ECO:0000259" key="21">
    <source>
        <dbReference type="PROSITE" id="PS50894"/>
    </source>
</evidence>
<keyword evidence="13 18" id="KW-0472">Membrane</keyword>
<dbReference type="Pfam" id="PF00072">
    <property type="entry name" value="Response_reg"/>
    <property type="match status" value="1"/>
</dbReference>
<dbReference type="SMART" id="SM00073">
    <property type="entry name" value="HPT"/>
    <property type="match status" value="1"/>
</dbReference>
<evidence type="ECO:0000256" key="5">
    <source>
        <dbReference type="ARBA" id="ARBA00022553"/>
    </source>
</evidence>
<dbReference type="PRINTS" id="PR00344">
    <property type="entry name" value="BCTRLSENSOR"/>
</dbReference>
<dbReference type="EMBL" id="CP159373">
    <property type="protein sequence ID" value="XCN74914.1"/>
    <property type="molecule type" value="Genomic_DNA"/>
</dbReference>
<gene>
    <name evidence="22" type="ORF">Q3M24_09285</name>
</gene>
<dbReference type="SUPFAM" id="SSF47226">
    <property type="entry name" value="Histidine-containing phosphotransfer domain, HPT domain"/>
    <property type="match status" value="1"/>
</dbReference>
<evidence type="ECO:0000259" key="20">
    <source>
        <dbReference type="PROSITE" id="PS50110"/>
    </source>
</evidence>
<feature type="domain" description="Response regulatory" evidence="20">
    <location>
        <begin position="673"/>
        <end position="789"/>
    </location>
</feature>
<comment type="catalytic activity">
    <reaction evidence="1">
        <text>ATP + protein L-histidine = ADP + protein N-phospho-L-histidine.</text>
        <dbReference type="EC" id="2.7.13.3"/>
    </reaction>
</comment>
<dbReference type="InterPro" id="IPR036890">
    <property type="entry name" value="HATPase_C_sf"/>
</dbReference>
<dbReference type="GO" id="GO:0005524">
    <property type="term" value="F:ATP binding"/>
    <property type="evidence" value="ECO:0007669"/>
    <property type="project" value="UniProtKB-KW"/>
</dbReference>
<keyword evidence="8" id="KW-0547">Nucleotide-binding</keyword>
<dbReference type="GO" id="GO:0005886">
    <property type="term" value="C:plasma membrane"/>
    <property type="evidence" value="ECO:0007669"/>
    <property type="project" value="UniProtKB-SubCell"/>
</dbReference>
<evidence type="ECO:0000256" key="4">
    <source>
        <dbReference type="ARBA" id="ARBA00022475"/>
    </source>
</evidence>
<keyword evidence="10" id="KW-0067">ATP-binding</keyword>
<dbReference type="CDD" id="cd00088">
    <property type="entry name" value="HPT"/>
    <property type="match status" value="1"/>
</dbReference>
<evidence type="ECO:0000256" key="13">
    <source>
        <dbReference type="ARBA" id="ARBA00023136"/>
    </source>
</evidence>
<proteinExistence type="predicted"/>
<dbReference type="InterPro" id="IPR033480">
    <property type="entry name" value="sCache_2"/>
</dbReference>
<name>A0AAU8M1J8_9BACT</name>
<keyword evidence="5 17" id="KW-0597">Phosphoprotein</keyword>
<dbReference type="SUPFAM" id="SSF52172">
    <property type="entry name" value="CheY-like"/>
    <property type="match status" value="1"/>
</dbReference>
<dbReference type="KEGG" id="eaj:Q3M24_09285"/>
<comment type="subcellular location">
    <subcellularLocation>
        <location evidence="2">Cell membrane</location>
        <topology evidence="2">Multi-pass membrane protein</topology>
    </subcellularLocation>
</comment>
<dbReference type="PANTHER" id="PTHR45339:SF1">
    <property type="entry name" value="HYBRID SIGNAL TRANSDUCTION HISTIDINE KINASE J"/>
    <property type="match status" value="1"/>
</dbReference>
<evidence type="ECO:0000256" key="11">
    <source>
        <dbReference type="ARBA" id="ARBA00022989"/>
    </source>
</evidence>
<dbReference type="Gene3D" id="3.40.50.2300">
    <property type="match status" value="1"/>
</dbReference>
<protein>
    <recommendedName>
        <fullName evidence="15">Sensory/regulatory protein RpfC</fullName>
        <ecNumber evidence="3">2.7.13.3</ecNumber>
    </recommendedName>
</protein>
<feature type="domain" description="Histidine kinase" evidence="19">
    <location>
        <begin position="425"/>
        <end position="646"/>
    </location>
</feature>